<keyword evidence="1" id="KW-0812">Transmembrane</keyword>
<feature type="transmembrane region" description="Helical" evidence="1">
    <location>
        <begin position="256"/>
        <end position="274"/>
    </location>
</feature>
<sequence length="299" mass="30914">MAVFLLAVGAACCLGLGFVLQQHAAQLAPRSDLLRWRLLLDLCRIPEWLLGIGIMIIGLVLSALALGAGEVSQVEPVLTSNLVFAMALASRISRQRLGRSGWGGVVLLGVGVTAFILAGDPRSGGRTADELRHWLVVGIVAGLALLLVSLARRLPLFEEATILALAAGLLYGLQDALTRATASIADSGGVLSVLHRWQPYAVVALGVFGLLLVQSAFEAAPLRISLPALTAAQPLAGIACAVGFLGDRLRVTPGALTWEVLGLLAMVTGVVVIGRHPSMPAACGGGPERNNGSPAPPSE</sequence>
<evidence type="ECO:0000313" key="3">
    <source>
        <dbReference type="Proteomes" id="UP000319103"/>
    </source>
</evidence>
<dbReference type="EMBL" id="VIGB01000003">
    <property type="protein sequence ID" value="TQF01351.1"/>
    <property type="molecule type" value="Genomic_DNA"/>
</dbReference>
<keyword evidence="1" id="KW-1133">Transmembrane helix</keyword>
<feature type="transmembrane region" description="Helical" evidence="1">
    <location>
        <begin position="131"/>
        <end position="148"/>
    </location>
</feature>
<dbReference type="RefSeq" id="WP_141632083.1">
    <property type="nucleotide sequence ID" value="NZ_VIGB01000003.1"/>
</dbReference>
<dbReference type="OrthoDB" id="3871078at2"/>
<accession>A0A540VX76</accession>
<evidence type="ECO:0008006" key="4">
    <source>
        <dbReference type="Google" id="ProtNLM"/>
    </source>
</evidence>
<dbReference type="AlphaFoldDB" id="A0A540VX76"/>
<comment type="caution">
    <text evidence="2">The sequence shown here is derived from an EMBL/GenBank/DDBJ whole genome shotgun (WGS) entry which is preliminary data.</text>
</comment>
<dbReference type="PANTHER" id="PTHR40761:SF1">
    <property type="entry name" value="CONSERVED INTEGRAL MEMBRANE ALANINE VALINE AND LEUCINE RICH PROTEIN-RELATED"/>
    <property type="match status" value="1"/>
</dbReference>
<feature type="transmembrane region" description="Helical" evidence="1">
    <location>
        <begin position="48"/>
        <end position="68"/>
    </location>
</feature>
<organism evidence="2 3">
    <name type="scientific">Kitasatospora acidiphila</name>
    <dbReference type="NCBI Taxonomy" id="2567942"/>
    <lineage>
        <taxon>Bacteria</taxon>
        <taxon>Bacillati</taxon>
        <taxon>Actinomycetota</taxon>
        <taxon>Actinomycetes</taxon>
        <taxon>Kitasatosporales</taxon>
        <taxon>Streptomycetaceae</taxon>
        <taxon>Kitasatospora</taxon>
    </lineage>
</organism>
<evidence type="ECO:0000313" key="2">
    <source>
        <dbReference type="EMBL" id="TQF01351.1"/>
    </source>
</evidence>
<dbReference type="NCBIfam" id="NF038012">
    <property type="entry name" value="DMT_1"/>
    <property type="match status" value="1"/>
</dbReference>
<keyword evidence="3" id="KW-1185">Reference proteome</keyword>
<keyword evidence="1" id="KW-0472">Membrane</keyword>
<feature type="transmembrane region" description="Helical" evidence="1">
    <location>
        <begin position="197"/>
        <end position="217"/>
    </location>
</feature>
<feature type="transmembrane region" description="Helical" evidence="1">
    <location>
        <begin position="224"/>
        <end position="244"/>
    </location>
</feature>
<dbReference type="PANTHER" id="PTHR40761">
    <property type="entry name" value="CONSERVED INTEGRAL MEMBRANE ALANINE VALINE AND LEUCINE RICH PROTEIN-RELATED"/>
    <property type="match status" value="1"/>
</dbReference>
<reference evidence="2 3" key="1">
    <citation type="submission" date="2019-06" db="EMBL/GenBank/DDBJ databases">
        <title>Description of Kitasatospora acidophila sp. nov. isolated from pine grove soil, and reclassification of Streptomyces novaecaesareae to Kitasatospora novaeceasareae comb. nov.</title>
        <authorList>
            <person name="Kim M.J."/>
        </authorList>
    </citation>
    <scope>NUCLEOTIDE SEQUENCE [LARGE SCALE GENOMIC DNA]</scope>
    <source>
        <strain evidence="2 3">MMS16-CNU292</strain>
    </source>
</reference>
<protein>
    <recommendedName>
        <fullName evidence="4">Integral membrane protein</fullName>
    </recommendedName>
</protein>
<feature type="transmembrane region" description="Helical" evidence="1">
    <location>
        <begin position="101"/>
        <end position="119"/>
    </location>
</feature>
<feature type="transmembrane region" description="Helical" evidence="1">
    <location>
        <begin position="160"/>
        <end position="177"/>
    </location>
</feature>
<evidence type="ECO:0000256" key="1">
    <source>
        <dbReference type="SAM" id="Phobius"/>
    </source>
</evidence>
<dbReference type="Proteomes" id="UP000319103">
    <property type="component" value="Unassembled WGS sequence"/>
</dbReference>
<proteinExistence type="predicted"/>
<gene>
    <name evidence="2" type="ORF">E6W39_02750</name>
</gene>
<name>A0A540VX76_9ACTN</name>